<dbReference type="STRING" id="1245528.M3HKT1"/>
<keyword evidence="17" id="KW-1185">Reference proteome</keyword>
<evidence type="ECO:0000256" key="11">
    <source>
        <dbReference type="PROSITE-ProRule" id="PRU00221"/>
    </source>
</evidence>
<evidence type="ECO:0000256" key="7">
    <source>
        <dbReference type="ARBA" id="ARBA00022853"/>
    </source>
</evidence>
<dbReference type="GO" id="GO:0006338">
    <property type="term" value="P:chromatin remodeling"/>
    <property type="evidence" value="ECO:0007669"/>
    <property type="project" value="InterPro"/>
</dbReference>
<dbReference type="InterPro" id="IPR031120">
    <property type="entry name" value="HIR1-like"/>
</dbReference>
<evidence type="ECO:0000313" key="17">
    <source>
        <dbReference type="Proteomes" id="UP000011777"/>
    </source>
</evidence>
<dbReference type="EMBL" id="AOGT01001317">
    <property type="protein sequence ID" value="EMG47997.1"/>
    <property type="molecule type" value="Genomic_DNA"/>
</dbReference>
<gene>
    <name evidence="16" type="ORF">G210_1514</name>
</gene>
<evidence type="ECO:0000256" key="4">
    <source>
        <dbReference type="ARBA" id="ARBA00022491"/>
    </source>
</evidence>
<evidence type="ECO:0000256" key="5">
    <source>
        <dbReference type="ARBA" id="ARBA00022574"/>
    </source>
</evidence>
<proteinExistence type="inferred from homology"/>
<name>M3HKT1_CANMX</name>
<keyword evidence="4 12" id="KW-0678">Repressor</keyword>
<feature type="compositionally biased region" description="Low complexity" evidence="13">
    <location>
        <begin position="528"/>
        <end position="538"/>
    </location>
</feature>
<dbReference type="InterPro" id="IPR019775">
    <property type="entry name" value="WD40_repeat_CS"/>
</dbReference>
<reference evidence="16 17" key="1">
    <citation type="submission" date="2013-02" db="EMBL/GenBank/DDBJ databases">
        <title>Genome sequence of Candida maltosa Xu316, a potential industrial strain for xylitol and ethanol production.</title>
        <authorList>
            <person name="Yu J."/>
            <person name="Wang Q."/>
            <person name="Geng X."/>
            <person name="Bao W."/>
            <person name="He P."/>
            <person name="Cai J."/>
        </authorList>
    </citation>
    <scope>NUCLEOTIDE SEQUENCE [LARGE SCALE GENOMIC DNA]</scope>
    <source>
        <strain evidence="17">Xu316</strain>
    </source>
</reference>
<evidence type="ECO:0000259" key="15">
    <source>
        <dbReference type="Pfam" id="PF24105"/>
    </source>
</evidence>
<organism evidence="16 17">
    <name type="scientific">Candida maltosa (strain Xu316)</name>
    <name type="common">Yeast</name>
    <dbReference type="NCBI Taxonomy" id="1245528"/>
    <lineage>
        <taxon>Eukaryota</taxon>
        <taxon>Fungi</taxon>
        <taxon>Dikarya</taxon>
        <taxon>Ascomycota</taxon>
        <taxon>Saccharomycotina</taxon>
        <taxon>Pichiomycetes</taxon>
        <taxon>Debaryomycetaceae</taxon>
        <taxon>Candida/Lodderomyces clade</taxon>
        <taxon>Candida</taxon>
    </lineage>
</organism>
<feature type="compositionally biased region" description="Polar residues" evidence="13">
    <location>
        <begin position="543"/>
        <end position="553"/>
    </location>
</feature>
<dbReference type="PROSITE" id="PS00678">
    <property type="entry name" value="WD_REPEATS_1"/>
    <property type="match status" value="1"/>
</dbReference>
<dbReference type="PANTHER" id="PTHR13831:SF1">
    <property type="entry name" value="PROTEIN HIR2"/>
    <property type="match status" value="1"/>
</dbReference>
<evidence type="ECO:0000256" key="8">
    <source>
        <dbReference type="ARBA" id="ARBA00023015"/>
    </source>
</evidence>
<sequence>MKVLKLPQVFHDGDIHSIDINNDNSYLISSGKDNTIGIWDLPKLIQICSAIGAATTPELKKELRQFKTLQNISCHTSLINSVRFLPNTTNEFVSSDVNGYIFHHTIGEPSTSKQLFPCDNKDFPAKPIIDLSVSPDGRLIAWSTNDGKVFLFDLVKNTVQELTTICHEKPMIQRSLAFDPTNNFLITVGDDTQINLYQFSYEKDTTTNYKFRLINKISRYFSQNPLNVRYKRISWSPEGELIPIPTATKNQTMMISLLSRSSKWGNAESLVGHDTASEVVKFCPKIFSEKENDTSKVYTIVASAGSDKTIAIWNSTRTNPITILTNLANGEVHDMAWTSDGKVLLFATSQGKLGISIFDDIELGYAFDNDSMKSMIKMNTISVEPMTFRHPHEQTVGNRKQLPPIEFLLQKDATSSLVSGPTKESKDDDGTKKKDGVKKDVEPTSKGVIEPEVIESSNVEQPTEDILESVMANRVDASPKPAKPVKAEPKTVGNTTNNNNKPSTLSFDKQKVTTKNGKRRIQPTLISTTGGPATTPATDITKPVSSQTTSIGKSSMEFDKPSYSVSEEFYRNNKRPRTEDVNGTIKKVKREMEPVKFIGSVVLNPNTSFSKVRIATPKIRSIFQIRSKNNDNSSILDVRNGTGNESKPSKITYFKKEKEIWCDFIPKYIQLATEGSDFWAITTNDGHILTYSHISGKRLLPTIVLGSPVSFLESHNNYLMAVSCTGELHVWDLQSKKNVLKCSIGPLLQICNKEGLVKSDNITLCAVTSLGIPLVTLSNGSGYLYNKDLAVWQTVTESWWSFGSHYWDSSDKKPQTLNMFSDEQSIIELLEHRTNEEVLRKTRIGRGKFFNKISKNMLMKELCAKNM</sequence>
<dbReference type="SUPFAM" id="SSF50960">
    <property type="entry name" value="TolB, C-terminal domain"/>
    <property type="match status" value="1"/>
</dbReference>
<dbReference type="GO" id="GO:0006355">
    <property type="term" value="P:regulation of DNA-templated transcription"/>
    <property type="evidence" value="ECO:0007669"/>
    <property type="project" value="InterPro"/>
</dbReference>
<dbReference type="GO" id="GO:0000417">
    <property type="term" value="C:HIR complex"/>
    <property type="evidence" value="ECO:0007669"/>
    <property type="project" value="TreeGrafter"/>
</dbReference>
<evidence type="ECO:0000256" key="2">
    <source>
        <dbReference type="ARBA" id="ARBA00004123"/>
    </source>
</evidence>
<dbReference type="InterPro" id="IPR015943">
    <property type="entry name" value="WD40/YVTN_repeat-like_dom_sf"/>
</dbReference>
<evidence type="ECO:0000256" key="6">
    <source>
        <dbReference type="ARBA" id="ARBA00022737"/>
    </source>
</evidence>
<dbReference type="InterPro" id="IPR011494">
    <property type="entry name" value="HIRA-like_C"/>
</dbReference>
<feature type="domain" description="Protein HIRA-like C-terminal" evidence="14">
    <location>
        <begin position="696"/>
        <end position="861"/>
    </location>
</feature>
<comment type="function">
    <text evidence="1 12">Required for replication-independent chromatin assembly and for the periodic repression of histone gene transcription during the cell cycle.</text>
</comment>
<feature type="repeat" description="WD" evidence="11">
    <location>
        <begin position="8"/>
        <end position="41"/>
    </location>
</feature>
<evidence type="ECO:0000256" key="3">
    <source>
        <dbReference type="ARBA" id="ARBA00007306"/>
    </source>
</evidence>
<evidence type="ECO:0000256" key="1">
    <source>
        <dbReference type="ARBA" id="ARBA00002677"/>
    </source>
</evidence>
<comment type="caution">
    <text evidence="16">The sequence shown here is derived from an EMBL/GenBank/DDBJ whole genome shotgun (WGS) entry which is preliminary data.</text>
</comment>
<dbReference type="OMA" id="RGSWDGD"/>
<protein>
    <recommendedName>
        <fullName evidence="12">Protein HIR</fullName>
    </recommendedName>
</protein>
<keyword evidence="8 12" id="KW-0805">Transcription regulation</keyword>
<keyword evidence="10 12" id="KW-0539">Nucleus</keyword>
<comment type="similarity">
    <text evidence="3 12">Belongs to the WD repeat HIR1 family.</text>
</comment>
<evidence type="ECO:0000256" key="9">
    <source>
        <dbReference type="ARBA" id="ARBA00023163"/>
    </source>
</evidence>
<dbReference type="GO" id="GO:0005634">
    <property type="term" value="C:nucleus"/>
    <property type="evidence" value="ECO:0007669"/>
    <property type="project" value="UniProtKB-SubCell"/>
</dbReference>
<dbReference type="GO" id="GO:0031491">
    <property type="term" value="F:nucleosome binding"/>
    <property type="evidence" value="ECO:0007669"/>
    <property type="project" value="TreeGrafter"/>
</dbReference>
<evidence type="ECO:0000256" key="13">
    <source>
        <dbReference type="SAM" id="MobiDB-lite"/>
    </source>
</evidence>
<evidence type="ECO:0000256" key="12">
    <source>
        <dbReference type="RuleBase" id="RU364014"/>
    </source>
</evidence>
<feature type="domain" description="CAF1B/HIR1 beta-propeller" evidence="15">
    <location>
        <begin position="126"/>
        <end position="363"/>
    </location>
</feature>
<dbReference type="Gene3D" id="2.130.10.10">
    <property type="entry name" value="YVTN repeat-like/Quinoprotein amine dehydrogenase"/>
    <property type="match status" value="2"/>
</dbReference>
<dbReference type="PANTHER" id="PTHR13831">
    <property type="entry name" value="MEMBER OF THE HIR1 FAMILY OF WD-REPEAT PROTEINS"/>
    <property type="match status" value="1"/>
</dbReference>
<keyword evidence="9 12" id="KW-0804">Transcription</keyword>
<dbReference type="HOGENOM" id="CLU_004372_3_0_1"/>
<feature type="compositionally biased region" description="Basic and acidic residues" evidence="13">
    <location>
        <begin position="423"/>
        <end position="443"/>
    </location>
</feature>
<accession>M3HKT1</accession>
<keyword evidence="5 11" id="KW-0853">WD repeat</keyword>
<dbReference type="Proteomes" id="UP000011777">
    <property type="component" value="Unassembled WGS sequence"/>
</dbReference>
<dbReference type="SUPFAM" id="SSF50978">
    <property type="entry name" value="WD40 repeat-like"/>
    <property type="match status" value="1"/>
</dbReference>
<comment type="subcellular location">
    <subcellularLocation>
        <location evidence="2 12">Nucleus</location>
    </subcellularLocation>
</comment>
<dbReference type="SMART" id="SM00320">
    <property type="entry name" value="WD40"/>
    <property type="match status" value="7"/>
</dbReference>
<evidence type="ECO:0000313" key="16">
    <source>
        <dbReference type="EMBL" id="EMG47997.1"/>
    </source>
</evidence>
<dbReference type="InterPro" id="IPR036322">
    <property type="entry name" value="WD40_repeat_dom_sf"/>
</dbReference>
<keyword evidence="7 12" id="KW-0156">Chromatin regulator</keyword>
<dbReference type="InterPro" id="IPR001680">
    <property type="entry name" value="WD40_rpt"/>
</dbReference>
<dbReference type="Pfam" id="PF09453">
    <property type="entry name" value="HIRA_B"/>
    <property type="match status" value="1"/>
</dbReference>
<dbReference type="eggNOG" id="KOG0973">
    <property type="taxonomic scope" value="Eukaryota"/>
</dbReference>
<feature type="region of interest" description="Disordered" evidence="13">
    <location>
        <begin position="476"/>
        <end position="558"/>
    </location>
</feature>
<dbReference type="GO" id="GO:0006351">
    <property type="term" value="P:DNA-templated transcription"/>
    <property type="evidence" value="ECO:0007669"/>
    <property type="project" value="InterPro"/>
</dbReference>
<feature type="region of interest" description="Disordered" evidence="13">
    <location>
        <begin position="413"/>
        <end position="448"/>
    </location>
</feature>
<dbReference type="Pfam" id="PF24105">
    <property type="entry name" value="Beta-prop_CAF1B_HIR1"/>
    <property type="match status" value="1"/>
</dbReference>
<dbReference type="InterPro" id="IPR055410">
    <property type="entry name" value="Beta-prop_CAF1B_HIR1"/>
</dbReference>
<dbReference type="GO" id="GO:0000785">
    <property type="term" value="C:chromatin"/>
    <property type="evidence" value="ECO:0007669"/>
    <property type="project" value="TreeGrafter"/>
</dbReference>
<dbReference type="InterPro" id="IPR019015">
    <property type="entry name" value="HIRA_B_motif"/>
</dbReference>
<dbReference type="OrthoDB" id="1741719at2759"/>
<dbReference type="PROSITE" id="PS50294">
    <property type="entry name" value="WD_REPEATS_REGION"/>
    <property type="match status" value="1"/>
</dbReference>
<dbReference type="Pfam" id="PF07569">
    <property type="entry name" value="Hira"/>
    <property type="match status" value="1"/>
</dbReference>
<dbReference type="PROSITE" id="PS50082">
    <property type="entry name" value="WD_REPEATS_2"/>
    <property type="match status" value="1"/>
</dbReference>
<keyword evidence="6 12" id="KW-0677">Repeat</keyword>
<evidence type="ECO:0000256" key="10">
    <source>
        <dbReference type="ARBA" id="ARBA00023242"/>
    </source>
</evidence>
<dbReference type="Pfam" id="PF00400">
    <property type="entry name" value="WD40"/>
    <property type="match status" value="1"/>
</dbReference>
<evidence type="ECO:0000259" key="14">
    <source>
        <dbReference type="Pfam" id="PF07569"/>
    </source>
</evidence>
<dbReference type="AlphaFoldDB" id="M3HKT1"/>